<keyword evidence="3" id="KW-1185">Reference proteome</keyword>
<gene>
    <name evidence="2" type="ORF">ACJ41P_32040</name>
</gene>
<dbReference type="EMBL" id="JBJLSN010000099">
    <property type="protein sequence ID" value="MFL7905797.1"/>
    <property type="molecule type" value="Genomic_DNA"/>
</dbReference>
<dbReference type="Pfam" id="PF06906">
    <property type="entry name" value="DUF1272"/>
    <property type="match status" value="1"/>
</dbReference>
<reference evidence="2 3" key="1">
    <citation type="submission" date="2024-11" db="EMBL/GenBank/DDBJ databases">
        <title>Draft genome sequences of two bacteria associated to sugarcane roots in Colombia.</title>
        <authorList>
            <person name="Pardo-Diaz S."/>
            <person name="Masmela-Mendoza J."/>
            <person name="Delgadillo-Duran P."/>
            <person name="Bautista E.J."/>
            <person name="Rojas-Tapias D.F."/>
        </authorList>
    </citation>
    <scope>NUCLEOTIDE SEQUENCE [LARGE SCALE GENOMIC DNA]</scope>
    <source>
        <strain evidence="2 3">Ap18</strain>
    </source>
</reference>
<organism evidence="2 3">
    <name type="scientific">Azospirillum argentinense</name>
    <dbReference type="NCBI Taxonomy" id="2970906"/>
    <lineage>
        <taxon>Bacteria</taxon>
        <taxon>Pseudomonadati</taxon>
        <taxon>Pseudomonadota</taxon>
        <taxon>Alphaproteobacteria</taxon>
        <taxon>Rhodospirillales</taxon>
        <taxon>Azospirillaceae</taxon>
        <taxon>Azospirillum</taxon>
    </lineage>
</organism>
<name>A0ABW8VH81_9PROT</name>
<evidence type="ECO:0000313" key="2">
    <source>
        <dbReference type="EMBL" id="MFL7905797.1"/>
    </source>
</evidence>
<dbReference type="Proteomes" id="UP001628281">
    <property type="component" value="Unassembled WGS sequence"/>
</dbReference>
<evidence type="ECO:0000256" key="1">
    <source>
        <dbReference type="SAM" id="MobiDB-lite"/>
    </source>
</evidence>
<dbReference type="RefSeq" id="WP_407825949.1">
    <property type="nucleotide sequence ID" value="NZ_JBJLSN010000099.1"/>
</dbReference>
<comment type="caution">
    <text evidence="2">The sequence shown here is derived from an EMBL/GenBank/DDBJ whole genome shotgun (WGS) entry which is preliminary data.</text>
</comment>
<evidence type="ECO:0000313" key="3">
    <source>
        <dbReference type="Proteomes" id="UP001628281"/>
    </source>
</evidence>
<accession>A0ABW8VH81</accession>
<sequence length="178" mass="18645">MLLRTLRRGAPRWEGASKAFAWVGLDSPLPSGERVARRAGEGVPHSGTSGKSATPSPQTLSPEGRGSFGGGSRATACSPTAFPLLSSLNHGKAIPIMLALRPNCECCDRDLPPDSRDAYICSFECTFCGDCRDGVLKGHCPNCGGELVRRPVRPAAKLANNPASTQRVLKAGGCPPAF</sequence>
<feature type="region of interest" description="Disordered" evidence="1">
    <location>
        <begin position="33"/>
        <end position="72"/>
    </location>
</feature>
<dbReference type="InterPro" id="IPR010696">
    <property type="entry name" value="DUF1272"/>
</dbReference>
<protein>
    <submittedName>
        <fullName evidence="2">DUF1272 domain-containing protein</fullName>
    </submittedName>
</protein>
<feature type="compositionally biased region" description="Polar residues" evidence="1">
    <location>
        <begin position="46"/>
        <end position="61"/>
    </location>
</feature>
<proteinExistence type="predicted"/>